<keyword evidence="1" id="KW-0812">Transmembrane</keyword>
<feature type="transmembrane region" description="Helical" evidence="1">
    <location>
        <begin position="39"/>
        <end position="62"/>
    </location>
</feature>
<evidence type="ECO:0000313" key="2">
    <source>
        <dbReference type="EMBL" id="VWO97622.1"/>
    </source>
</evidence>
<accession>A0A5K1JYC4</accession>
<organism evidence="2">
    <name type="scientific">Ganoderma boninense</name>
    <dbReference type="NCBI Taxonomy" id="34458"/>
    <lineage>
        <taxon>Eukaryota</taxon>
        <taxon>Fungi</taxon>
        <taxon>Dikarya</taxon>
        <taxon>Basidiomycota</taxon>
        <taxon>Agaricomycotina</taxon>
        <taxon>Agaricomycetes</taxon>
        <taxon>Polyporales</taxon>
        <taxon>Polyporaceae</taxon>
        <taxon>Ganoderma</taxon>
    </lineage>
</organism>
<feature type="transmembrane region" description="Helical" evidence="1">
    <location>
        <begin position="6"/>
        <end position="27"/>
    </location>
</feature>
<feature type="transmembrane region" description="Helical" evidence="1">
    <location>
        <begin position="190"/>
        <end position="212"/>
    </location>
</feature>
<evidence type="ECO:0000256" key="1">
    <source>
        <dbReference type="SAM" id="Phobius"/>
    </source>
</evidence>
<name>A0A5K1JYC4_9APHY</name>
<sequence>MGIAQILLPGVLYGMFTLLTLACFFILSTSDRQGRTAKLLLVLTLFVLWASTTAFVVLNTLFSQYLILRDAYITWSSDSSTNAGYDDEEILKYLHAGVCGGTATLTINVHPSEPRNGTKTLGSENTQPQILTTFYRYSWDHVVARVRTMARQLADPRSLRPSLGRNLRRYRAMLRKYIEVGTTASRLEKLMVLLVESGVAYCLLWIIVAILLSGLNDQDVVDNAEVLRLDSFWETFAAIYPNIIIVLVALDKSQVEKQFWRSANVRQGRIATILPVEDDFKSSIAGPRSFPFSTRNDHTSAPLLAVSEE</sequence>
<gene>
    <name evidence="2" type="primary">G4MUR7</name>
</gene>
<dbReference type="EMBL" id="LR726420">
    <property type="protein sequence ID" value="VWO97622.1"/>
    <property type="molecule type" value="Genomic_DNA"/>
</dbReference>
<feature type="transmembrane region" description="Helical" evidence="1">
    <location>
        <begin position="232"/>
        <end position="250"/>
    </location>
</feature>
<protein>
    <submittedName>
        <fullName evidence="2">Transcriptional repressor rco-1</fullName>
    </submittedName>
</protein>
<dbReference type="AlphaFoldDB" id="A0A5K1JYC4"/>
<keyword evidence="1" id="KW-0472">Membrane</keyword>
<keyword evidence="1" id="KW-1133">Transmembrane helix</keyword>
<reference evidence="2" key="1">
    <citation type="submission" date="2019-10" db="EMBL/GenBank/DDBJ databases">
        <authorList>
            <person name="Nor Muhammad N."/>
        </authorList>
    </citation>
    <scope>NUCLEOTIDE SEQUENCE</scope>
</reference>
<proteinExistence type="predicted"/>